<dbReference type="AlphaFoldDB" id="B6U4K9"/>
<name>B6U4K9_MAIZE</name>
<protein>
    <submittedName>
        <fullName evidence="2">Uncharacterized protein</fullName>
    </submittedName>
</protein>
<evidence type="ECO:0000256" key="1">
    <source>
        <dbReference type="SAM" id="MobiDB-lite"/>
    </source>
</evidence>
<reference evidence="2" key="1">
    <citation type="journal article" date="2009" name="Plant Mol. Biol.">
        <title>Insights into corn genes derived from large-scale cDNA sequencing.</title>
        <authorList>
            <person name="Alexandrov N.N."/>
            <person name="Brover V.V."/>
            <person name="Freidin S."/>
            <person name="Troukhan M.E."/>
            <person name="Tatarinova T.V."/>
            <person name="Zhang H."/>
            <person name="Swaller T.J."/>
            <person name="Lu Y.P."/>
            <person name="Bouck J."/>
            <person name="Flavell R.B."/>
            <person name="Feldmann K.A."/>
        </authorList>
    </citation>
    <scope>NUCLEOTIDE SEQUENCE</scope>
</reference>
<feature type="region of interest" description="Disordered" evidence="1">
    <location>
        <begin position="1"/>
        <end position="31"/>
    </location>
</feature>
<accession>B6U4K9</accession>
<sequence>MVKGPMAGRRRPCRDVSPNTTAHMSSTSLSMTHTGRYGYSVIATFQISLVTRWSCIYA</sequence>
<organism evidence="2">
    <name type="scientific">Zea mays</name>
    <name type="common">Maize</name>
    <dbReference type="NCBI Taxonomy" id="4577"/>
    <lineage>
        <taxon>Eukaryota</taxon>
        <taxon>Viridiplantae</taxon>
        <taxon>Streptophyta</taxon>
        <taxon>Embryophyta</taxon>
        <taxon>Tracheophyta</taxon>
        <taxon>Spermatophyta</taxon>
        <taxon>Magnoliopsida</taxon>
        <taxon>Liliopsida</taxon>
        <taxon>Poales</taxon>
        <taxon>Poaceae</taxon>
        <taxon>PACMAD clade</taxon>
        <taxon>Panicoideae</taxon>
        <taxon>Andropogonodae</taxon>
        <taxon>Andropogoneae</taxon>
        <taxon>Tripsacinae</taxon>
        <taxon>Zea</taxon>
    </lineage>
</organism>
<feature type="compositionally biased region" description="Low complexity" evidence="1">
    <location>
        <begin position="20"/>
        <end position="31"/>
    </location>
</feature>
<dbReference type="EMBL" id="EU972174">
    <property type="protein sequence ID" value="ACG44292.1"/>
    <property type="molecule type" value="mRNA"/>
</dbReference>
<proteinExistence type="evidence at transcript level"/>
<evidence type="ECO:0000313" key="2">
    <source>
        <dbReference type="EMBL" id="ACG44292.1"/>
    </source>
</evidence>